<evidence type="ECO:0000256" key="1">
    <source>
        <dbReference type="SAM" id="Phobius"/>
    </source>
</evidence>
<protein>
    <submittedName>
        <fullName evidence="3">DotU family type IV/VI secretion system protein</fullName>
    </submittedName>
</protein>
<dbReference type="InterPro" id="IPR038522">
    <property type="entry name" value="T4/T6SS_DotU_sf"/>
</dbReference>
<gene>
    <name evidence="3" type="ORF">V5E97_33755</name>
</gene>
<dbReference type="EMBL" id="CP155447">
    <property type="protein sequence ID" value="XBH03236.1"/>
    <property type="molecule type" value="Genomic_DNA"/>
</dbReference>
<sequence length="208" mass="23662">MTDPFASLVSPVFQTVLNLQQRLEEGENPPLGPEREHIVVALDEAARKAGISSQLSHDFELAKHALVYWIDEILINSPWSHALEWRQQILEWEIYQERLRADRFFEKAHEAEVLANTDPLETYYLCVALGFRGKYVESQPELRAWAERIYNRIASSGLQPEKFLPDESLDREPLSPLPGQSILLAVSALVSITALITLACFVLAVRPR</sequence>
<organism evidence="3">
    <name type="scientific">Singulisphaera sp. Ch08</name>
    <dbReference type="NCBI Taxonomy" id="3120278"/>
    <lineage>
        <taxon>Bacteria</taxon>
        <taxon>Pseudomonadati</taxon>
        <taxon>Planctomycetota</taxon>
        <taxon>Planctomycetia</taxon>
        <taxon>Isosphaerales</taxon>
        <taxon>Isosphaeraceae</taxon>
        <taxon>Singulisphaera</taxon>
    </lineage>
</organism>
<dbReference type="PANTHER" id="PTHR38033">
    <property type="entry name" value="MEMBRANE PROTEIN-RELATED"/>
    <property type="match status" value="1"/>
</dbReference>
<dbReference type="Gene3D" id="1.25.40.590">
    <property type="entry name" value="Type IV / VI secretion system, DotU"/>
    <property type="match status" value="1"/>
</dbReference>
<accession>A0AAU7CDI6</accession>
<name>A0AAU7CDI6_9BACT</name>
<dbReference type="InterPro" id="IPR017732">
    <property type="entry name" value="T4/T6SS_DotU"/>
</dbReference>
<reference evidence="3" key="1">
    <citation type="submission" date="2024-05" db="EMBL/GenBank/DDBJ databases">
        <title>Planctomycetes of the genus Singulisphaera possess chitinolytic capabilities.</title>
        <authorList>
            <person name="Ivanova A."/>
        </authorList>
    </citation>
    <scope>NUCLEOTIDE SEQUENCE</scope>
    <source>
        <strain evidence="3">Ch08T</strain>
    </source>
</reference>
<evidence type="ECO:0000259" key="2">
    <source>
        <dbReference type="Pfam" id="PF09850"/>
    </source>
</evidence>
<feature type="transmembrane region" description="Helical" evidence="1">
    <location>
        <begin position="182"/>
        <end position="205"/>
    </location>
</feature>
<dbReference type="PANTHER" id="PTHR38033:SF1">
    <property type="entry name" value="DOTU FAMILY TYPE IV_VI SECRETION SYSTEM PROTEIN"/>
    <property type="match status" value="1"/>
</dbReference>
<keyword evidence="1" id="KW-0812">Transmembrane</keyword>
<keyword evidence="1" id="KW-1133">Transmembrane helix</keyword>
<evidence type="ECO:0000313" key="3">
    <source>
        <dbReference type="EMBL" id="XBH03236.1"/>
    </source>
</evidence>
<dbReference type="AlphaFoldDB" id="A0AAU7CDI6"/>
<dbReference type="RefSeq" id="WP_406695970.1">
    <property type="nucleotide sequence ID" value="NZ_CP155447.1"/>
</dbReference>
<keyword evidence="1" id="KW-0472">Membrane</keyword>
<proteinExistence type="predicted"/>
<feature type="domain" description="Type IV / VI secretion system DotU" evidence="2">
    <location>
        <begin position="4"/>
        <end position="199"/>
    </location>
</feature>
<dbReference type="Pfam" id="PF09850">
    <property type="entry name" value="DotU"/>
    <property type="match status" value="1"/>
</dbReference>